<gene>
    <name evidence="1" type="ORF">S12H4_44986</name>
</gene>
<reference evidence="1" key="1">
    <citation type="journal article" date="2014" name="Front. Microbiol.">
        <title>High frequency of phylogenetically diverse reductive dehalogenase-homologous genes in deep subseafloor sedimentary metagenomes.</title>
        <authorList>
            <person name="Kawai M."/>
            <person name="Futagami T."/>
            <person name="Toyoda A."/>
            <person name="Takaki Y."/>
            <person name="Nishi S."/>
            <person name="Hori S."/>
            <person name="Arai W."/>
            <person name="Tsubouchi T."/>
            <person name="Morono Y."/>
            <person name="Uchiyama I."/>
            <person name="Ito T."/>
            <person name="Fujiyama A."/>
            <person name="Inagaki F."/>
            <person name="Takami H."/>
        </authorList>
    </citation>
    <scope>NUCLEOTIDE SEQUENCE</scope>
    <source>
        <strain evidence="1">Expedition CK06-06</strain>
    </source>
</reference>
<proteinExistence type="predicted"/>
<name>X1TK04_9ZZZZ</name>
<dbReference type="EMBL" id="BARW01027766">
    <property type="protein sequence ID" value="GAJ05584.1"/>
    <property type="molecule type" value="Genomic_DNA"/>
</dbReference>
<protein>
    <submittedName>
        <fullName evidence="1">Uncharacterized protein</fullName>
    </submittedName>
</protein>
<feature type="non-terminal residue" evidence="1">
    <location>
        <position position="1"/>
    </location>
</feature>
<comment type="caution">
    <text evidence="1">The sequence shown here is derived from an EMBL/GenBank/DDBJ whole genome shotgun (WGS) entry which is preliminary data.</text>
</comment>
<sequence>GEGFECLYYNRRAVSLTGEILEDRWKAGLTVAKRDGCEEILKFKQYERIDKFHAHLDICSQCRNHPFGLCPAGAKLLEEAAIGGNS</sequence>
<dbReference type="AlphaFoldDB" id="X1TK04"/>
<evidence type="ECO:0000313" key="1">
    <source>
        <dbReference type="EMBL" id="GAJ05584.1"/>
    </source>
</evidence>
<organism evidence="1">
    <name type="scientific">marine sediment metagenome</name>
    <dbReference type="NCBI Taxonomy" id="412755"/>
    <lineage>
        <taxon>unclassified sequences</taxon>
        <taxon>metagenomes</taxon>
        <taxon>ecological metagenomes</taxon>
    </lineage>
</organism>
<accession>X1TK04</accession>